<evidence type="ECO:0000256" key="2">
    <source>
        <dbReference type="ARBA" id="ARBA00022448"/>
    </source>
</evidence>
<dbReference type="PANTHER" id="PTHR42711:SF5">
    <property type="entry name" value="ABC TRANSPORTER ATP-BINDING PROTEIN NATA"/>
    <property type="match status" value="1"/>
</dbReference>
<comment type="caution">
    <text evidence="7">The sequence shown here is derived from an EMBL/GenBank/DDBJ whole genome shotgun (WGS) entry which is preliminary data.</text>
</comment>
<dbReference type="CDD" id="cd03266">
    <property type="entry name" value="ABC_NatA_sodium_exporter"/>
    <property type="match status" value="1"/>
</dbReference>
<dbReference type="InterPro" id="IPR003593">
    <property type="entry name" value="AAA+_ATPase"/>
</dbReference>
<dbReference type="EMBL" id="BAAAZU010000001">
    <property type="protein sequence ID" value="GAA3913001.1"/>
    <property type="molecule type" value="Genomic_DNA"/>
</dbReference>
<evidence type="ECO:0000256" key="3">
    <source>
        <dbReference type="ARBA" id="ARBA00022458"/>
    </source>
</evidence>
<organism evidence="7 8">
    <name type="scientific">Luteimonas lutimaris</name>
    <dbReference type="NCBI Taxonomy" id="698645"/>
    <lineage>
        <taxon>Bacteria</taxon>
        <taxon>Pseudomonadati</taxon>
        <taxon>Pseudomonadota</taxon>
        <taxon>Gammaproteobacteria</taxon>
        <taxon>Lysobacterales</taxon>
        <taxon>Lysobacteraceae</taxon>
        <taxon>Luteimonas</taxon>
    </lineage>
</organism>
<evidence type="ECO:0000313" key="7">
    <source>
        <dbReference type="EMBL" id="GAA3913001.1"/>
    </source>
</evidence>
<dbReference type="InterPro" id="IPR050763">
    <property type="entry name" value="ABC_transporter_ATP-binding"/>
</dbReference>
<evidence type="ECO:0000256" key="4">
    <source>
        <dbReference type="ARBA" id="ARBA00022741"/>
    </source>
</evidence>
<dbReference type="InterPro" id="IPR027417">
    <property type="entry name" value="P-loop_NTPase"/>
</dbReference>
<keyword evidence="5 7" id="KW-0067">ATP-binding</keyword>
<comment type="similarity">
    <text evidence="1">Belongs to the ABC transporter superfamily.</text>
</comment>
<keyword evidence="4" id="KW-0547">Nucleotide-binding</keyword>
<dbReference type="InterPro" id="IPR003439">
    <property type="entry name" value="ABC_transporter-like_ATP-bd"/>
</dbReference>
<proteinExistence type="inferred from homology"/>
<dbReference type="SUPFAM" id="SSF52540">
    <property type="entry name" value="P-loop containing nucleoside triphosphate hydrolases"/>
    <property type="match status" value="1"/>
</dbReference>
<name>A0ABP7M338_9GAMM</name>
<sequence length="251" mass="27194">MITAEHLRKTFPGKGRDKARVVAVDDVGFVAHDGQITGLLGPNGAGKTTTLRMLYSLMAPESGRVLVDGRDVAEDPVAARRALGVLPDARGVYKRLTARENIHYFGQLHGMSQAQVEQRIHALAAALQMEDFLDRQTEGFSQGQRTKTAIARALVHDPRNVILDEPTNGLDVMTTRGLRGFLGELRAEGRCVIFSSHIMQEVAALCDRIVVIAHGRVAAQGTPDELRAQAGHDNLEDAFVTLIGTDEGLLA</sequence>
<dbReference type="RefSeq" id="WP_344758058.1">
    <property type="nucleotide sequence ID" value="NZ_BAAAZU010000001.1"/>
</dbReference>
<dbReference type="Pfam" id="PF00005">
    <property type="entry name" value="ABC_tran"/>
    <property type="match status" value="1"/>
</dbReference>
<dbReference type="SMART" id="SM00382">
    <property type="entry name" value="AAA"/>
    <property type="match status" value="1"/>
</dbReference>
<keyword evidence="3" id="KW-0536">Nodulation</keyword>
<dbReference type="Proteomes" id="UP001501727">
    <property type="component" value="Unassembled WGS sequence"/>
</dbReference>
<evidence type="ECO:0000259" key="6">
    <source>
        <dbReference type="PROSITE" id="PS50893"/>
    </source>
</evidence>
<evidence type="ECO:0000256" key="5">
    <source>
        <dbReference type="ARBA" id="ARBA00022840"/>
    </source>
</evidence>
<protein>
    <submittedName>
        <fullName evidence="7">ATP-binding cassette domain-containing protein</fullName>
    </submittedName>
</protein>
<accession>A0ABP7M338</accession>
<gene>
    <name evidence="7" type="ORF">GCM10022229_02090</name>
</gene>
<keyword evidence="8" id="KW-1185">Reference proteome</keyword>
<reference evidence="8" key="1">
    <citation type="journal article" date="2019" name="Int. J. Syst. Evol. Microbiol.">
        <title>The Global Catalogue of Microorganisms (GCM) 10K type strain sequencing project: providing services to taxonomists for standard genome sequencing and annotation.</title>
        <authorList>
            <consortium name="The Broad Institute Genomics Platform"/>
            <consortium name="The Broad Institute Genome Sequencing Center for Infectious Disease"/>
            <person name="Wu L."/>
            <person name="Ma J."/>
        </authorList>
    </citation>
    <scope>NUCLEOTIDE SEQUENCE [LARGE SCALE GENOMIC DNA]</scope>
    <source>
        <strain evidence="8">JCM 16916</strain>
    </source>
</reference>
<feature type="domain" description="ABC transporter" evidence="6">
    <location>
        <begin position="2"/>
        <end position="239"/>
    </location>
</feature>
<dbReference type="PANTHER" id="PTHR42711">
    <property type="entry name" value="ABC TRANSPORTER ATP-BINDING PROTEIN"/>
    <property type="match status" value="1"/>
</dbReference>
<dbReference type="PROSITE" id="PS50893">
    <property type="entry name" value="ABC_TRANSPORTER_2"/>
    <property type="match status" value="1"/>
</dbReference>
<evidence type="ECO:0000256" key="1">
    <source>
        <dbReference type="ARBA" id="ARBA00005417"/>
    </source>
</evidence>
<evidence type="ECO:0000313" key="8">
    <source>
        <dbReference type="Proteomes" id="UP001501727"/>
    </source>
</evidence>
<keyword evidence="2" id="KW-0813">Transport</keyword>
<dbReference type="Gene3D" id="3.40.50.300">
    <property type="entry name" value="P-loop containing nucleotide triphosphate hydrolases"/>
    <property type="match status" value="1"/>
</dbReference>
<dbReference type="GO" id="GO:0005524">
    <property type="term" value="F:ATP binding"/>
    <property type="evidence" value="ECO:0007669"/>
    <property type="project" value="UniProtKB-KW"/>
</dbReference>